<accession>A0A5C8PBN1</accession>
<name>A0A5C8PBN1_9HYPH</name>
<evidence type="ECO:0000313" key="2">
    <source>
        <dbReference type="Proteomes" id="UP000321638"/>
    </source>
</evidence>
<proteinExistence type="predicted"/>
<dbReference type="EMBL" id="VDUZ01000047">
    <property type="protein sequence ID" value="TXL71209.1"/>
    <property type="molecule type" value="Genomic_DNA"/>
</dbReference>
<dbReference type="SUPFAM" id="SSF48208">
    <property type="entry name" value="Six-hairpin glycosidases"/>
    <property type="match status" value="1"/>
</dbReference>
<gene>
    <name evidence="1" type="ORF">FHP25_31220</name>
</gene>
<protein>
    <submittedName>
        <fullName evidence="1">Uncharacterized protein</fullName>
    </submittedName>
</protein>
<dbReference type="OrthoDB" id="7254827at2"/>
<reference evidence="1 2" key="1">
    <citation type="submission" date="2019-06" db="EMBL/GenBank/DDBJ databases">
        <title>New taxonomy in bacterial strain CC-CFT640, isolated from vineyard.</title>
        <authorList>
            <person name="Lin S.-Y."/>
            <person name="Tsai C.-F."/>
            <person name="Young C.-C."/>
        </authorList>
    </citation>
    <scope>NUCLEOTIDE SEQUENCE [LARGE SCALE GENOMIC DNA]</scope>
    <source>
        <strain evidence="1 2">CC-CFT640</strain>
    </source>
</reference>
<sequence length="289" mass="32762">MALWSAAELGLDVPQAVAQRVESLLSKADNWHGFRAQDLGMLLAGVIAQARAGDRRWVPFIDPLFAFLREHYHAPSGLFFDQPHGFRRRFASFATQTYLTLACYLYGEFTGKPDAIAMADGSTRKLIALQGPQGEWPWFFDAQRGTVLDYYEVYSVHQYGMAPAFLEHAEQHGVKEARDALIRGFKWVLGENQLRRPMLVPDLQLSIRSQVRKGELRTAKLRMLRALANAHLNRQAGLIDPAGLDVRLECRSYELGWILWSFGRRTDLKQLTHDPAFAAPAVDELRRAP</sequence>
<comment type="caution">
    <text evidence="1">The sequence shown here is derived from an EMBL/GenBank/DDBJ whole genome shotgun (WGS) entry which is preliminary data.</text>
</comment>
<dbReference type="Proteomes" id="UP000321638">
    <property type="component" value="Unassembled WGS sequence"/>
</dbReference>
<evidence type="ECO:0000313" key="1">
    <source>
        <dbReference type="EMBL" id="TXL71209.1"/>
    </source>
</evidence>
<keyword evidence="2" id="KW-1185">Reference proteome</keyword>
<dbReference type="InterPro" id="IPR008928">
    <property type="entry name" value="6-hairpin_glycosidase_sf"/>
</dbReference>
<dbReference type="AlphaFoldDB" id="A0A5C8PBN1"/>
<organism evidence="1 2">
    <name type="scientific">Vineibacter terrae</name>
    <dbReference type="NCBI Taxonomy" id="2586908"/>
    <lineage>
        <taxon>Bacteria</taxon>
        <taxon>Pseudomonadati</taxon>
        <taxon>Pseudomonadota</taxon>
        <taxon>Alphaproteobacteria</taxon>
        <taxon>Hyphomicrobiales</taxon>
        <taxon>Vineibacter</taxon>
    </lineage>
</organism>
<dbReference type="GO" id="GO:0005975">
    <property type="term" value="P:carbohydrate metabolic process"/>
    <property type="evidence" value="ECO:0007669"/>
    <property type="project" value="InterPro"/>
</dbReference>